<dbReference type="Pfam" id="PF01575">
    <property type="entry name" value="MaoC_dehydratas"/>
    <property type="match status" value="1"/>
</dbReference>
<dbReference type="CDD" id="cd03450">
    <property type="entry name" value="NodN"/>
    <property type="match status" value="1"/>
</dbReference>
<dbReference type="PANTHER" id="PTHR42993">
    <property type="entry name" value="MAOC-LIKE DEHYDRATASE DOMAIN-CONTAINING PROTEIN"/>
    <property type="match status" value="1"/>
</dbReference>
<dbReference type="SUPFAM" id="SSF54637">
    <property type="entry name" value="Thioesterase/thiol ester dehydrase-isomerase"/>
    <property type="match status" value="1"/>
</dbReference>
<dbReference type="Proteomes" id="UP000276984">
    <property type="component" value="Chromosome"/>
</dbReference>
<keyword evidence="3" id="KW-1185">Reference proteome</keyword>
<dbReference type="EMBL" id="CP032707">
    <property type="protein sequence ID" value="AYG93913.1"/>
    <property type="molecule type" value="Genomic_DNA"/>
</dbReference>
<dbReference type="PANTHER" id="PTHR42993:SF1">
    <property type="entry name" value="MAOC-LIKE DEHYDRATASE DOMAIN-CONTAINING PROTEIN"/>
    <property type="match status" value="1"/>
</dbReference>
<organism evidence="2 3">
    <name type="scientific">Brevundimonas naejangsanensis</name>
    <dbReference type="NCBI Taxonomy" id="588932"/>
    <lineage>
        <taxon>Bacteria</taxon>
        <taxon>Pseudomonadati</taxon>
        <taxon>Pseudomonadota</taxon>
        <taxon>Alphaproteobacteria</taxon>
        <taxon>Caulobacterales</taxon>
        <taxon>Caulobacteraceae</taxon>
        <taxon>Brevundimonas</taxon>
    </lineage>
</organism>
<dbReference type="InterPro" id="IPR029069">
    <property type="entry name" value="HotDog_dom_sf"/>
</dbReference>
<dbReference type="OrthoDB" id="9759612at2"/>
<feature type="domain" description="MaoC-like" evidence="1">
    <location>
        <begin position="17"/>
        <end position="119"/>
    </location>
</feature>
<dbReference type="AlphaFoldDB" id="A0A494RFL5"/>
<dbReference type="RefSeq" id="WP_121481073.1">
    <property type="nucleotide sequence ID" value="NZ_CP032707.1"/>
</dbReference>
<evidence type="ECO:0000259" key="1">
    <source>
        <dbReference type="Pfam" id="PF01575"/>
    </source>
</evidence>
<reference evidence="2 3" key="1">
    <citation type="submission" date="2018-10" db="EMBL/GenBank/DDBJ databases">
        <title>Complete genome sequence of Brevundimonas naejangsanensis BRV3.</title>
        <authorList>
            <person name="Berrios L."/>
            <person name="Ely B."/>
        </authorList>
    </citation>
    <scope>NUCLEOTIDE SEQUENCE [LARGE SCALE GENOMIC DNA]</scope>
    <source>
        <strain evidence="2 3">BRV3</strain>
    </source>
</reference>
<accession>A0A494RFL5</accession>
<name>A0A494RFL5_9CAUL</name>
<evidence type="ECO:0000313" key="2">
    <source>
        <dbReference type="EMBL" id="AYG93913.1"/>
    </source>
</evidence>
<evidence type="ECO:0000313" key="3">
    <source>
        <dbReference type="Proteomes" id="UP000276984"/>
    </source>
</evidence>
<gene>
    <name evidence="2" type="ORF">D8I30_00970</name>
</gene>
<protein>
    <submittedName>
        <fullName evidence="2">MaoC family dehydratase</fullName>
    </submittedName>
</protein>
<dbReference type="InterPro" id="IPR039375">
    <property type="entry name" value="NodN-like"/>
</dbReference>
<proteinExistence type="predicted"/>
<sequence>MSGGARVVAFADLPGLAGRDLGVSDWLALDQGRIDRFAAATDDRQWIHVDVERAQREIGGPIAHGFLTLSLLPRLQDDLLRIDGADRVLNVGVNKVRFIAPAPSGVRIRLRQTVVAVEARAGGWQIVSDCVIEGEGQARPLCAAQSVMLALPPSDAESHAA</sequence>
<dbReference type="InterPro" id="IPR002539">
    <property type="entry name" value="MaoC-like_dom"/>
</dbReference>
<dbReference type="Gene3D" id="3.10.129.10">
    <property type="entry name" value="Hotdog Thioesterase"/>
    <property type="match status" value="1"/>
</dbReference>